<feature type="compositionally biased region" description="Basic residues" evidence="1">
    <location>
        <begin position="307"/>
        <end position="318"/>
    </location>
</feature>
<dbReference type="EMBL" id="ML978073">
    <property type="protein sequence ID" value="KAF2012352.1"/>
    <property type="molecule type" value="Genomic_DNA"/>
</dbReference>
<keyword evidence="3" id="KW-1185">Reference proteome</keyword>
<gene>
    <name evidence="2" type="ORF">BU24DRAFT_275279</name>
</gene>
<dbReference type="RefSeq" id="XP_033380691.1">
    <property type="nucleotide sequence ID" value="XM_033522631.1"/>
</dbReference>
<sequence length="318" mass="35442">MGRVDSGFDESYSLKGLNMDRSSIHRSHTSPTSHSKTRSKSSKAVNHASNTSVDGRSRRPKSEKCPSEQPQTSPSSRRKSLASSSENSAKSRSRGYGSMPSSRRTSCTLVDPSRPSRHYRIKSTQSINPAGREVDDVLALHFRSYTMFQNPSYQTNQLAGTQTLNEDGSVVANHVPTYSIHNGTTRERQASPDDICTVASPDLTKQSGETFVTVQKADTMDWMSPTTRRREYEKIDKANSGFRGFVRRVLPRCVSGPPPPKFHDNDKSDAGSVRRYRLSLDDEEEEVSNEKHKATKGQGLEVPPKSKAQKQKKWGCLF</sequence>
<feature type="compositionally biased region" description="Polar residues" evidence="1">
    <location>
        <begin position="99"/>
        <end position="108"/>
    </location>
</feature>
<dbReference type="GeneID" id="54280028"/>
<evidence type="ECO:0000256" key="1">
    <source>
        <dbReference type="SAM" id="MobiDB-lite"/>
    </source>
</evidence>
<organism evidence="2 3">
    <name type="scientific">Aaosphaeria arxii CBS 175.79</name>
    <dbReference type="NCBI Taxonomy" id="1450172"/>
    <lineage>
        <taxon>Eukaryota</taxon>
        <taxon>Fungi</taxon>
        <taxon>Dikarya</taxon>
        <taxon>Ascomycota</taxon>
        <taxon>Pezizomycotina</taxon>
        <taxon>Dothideomycetes</taxon>
        <taxon>Pleosporomycetidae</taxon>
        <taxon>Pleosporales</taxon>
        <taxon>Pleosporales incertae sedis</taxon>
        <taxon>Aaosphaeria</taxon>
    </lineage>
</organism>
<name>A0A6A5XGZ0_9PLEO</name>
<evidence type="ECO:0000313" key="3">
    <source>
        <dbReference type="Proteomes" id="UP000799778"/>
    </source>
</evidence>
<evidence type="ECO:0000313" key="2">
    <source>
        <dbReference type="EMBL" id="KAF2012352.1"/>
    </source>
</evidence>
<reference evidence="2" key="1">
    <citation type="journal article" date="2020" name="Stud. Mycol.">
        <title>101 Dothideomycetes genomes: a test case for predicting lifestyles and emergence of pathogens.</title>
        <authorList>
            <person name="Haridas S."/>
            <person name="Albert R."/>
            <person name="Binder M."/>
            <person name="Bloem J."/>
            <person name="Labutti K."/>
            <person name="Salamov A."/>
            <person name="Andreopoulos B."/>
            <person name="Baker S."/>
            <person name="Barry K."/>
            <person name="Bills G."/>
            <person name="Bluhm B."/>
            <person name="Cannon C."/>
            <person name="Castanera R."/>
            <person name="Culley D."/>
            <person name="Daum C."/>
            <person name="Ezra D."/>
            <person name="Gonzalez J."/>
            <person name="Henrissat B."/>
            <person name="Kuo A."/>
            <person name="Liang C."/>
            <person name="Lipzen A."/>
            <person name="Lutzoni F."/>
            <person name="Magnuson J."/>
            <person name="Mondo S."/>
            <person name="Nolan M."/>
            <person name="Ohm R."/>
            <person name="Pangilinan J."/>
            <person name="Park H.-J."/>
            <person name="Ramirez L."/>
            <person name="Alfaro M."/>
            <person name="Sun H."/>
            <person name="Tritt A."/>
            <person name="Yoshinaga Y."/>
            <person name="Zwiers L.-H."/>
            <person name="Turgeon B."/>
            <person name="Goodwin S."/>
            <person name="Spatafora J."/>
            <person name="Crous P."/>
            <person name="Grigoriev I."/>
        </authorList>
    </citation>
    <scope>NUCLEOTIDE SEQUENCE</scope>
    <source>
        <strain evidence="2">CBS 175.79</strain>
    </source>
</reference>
<feature type="region of interest" description="Disordered" evidence="1">
    <location>
        <begin position="251"/>
        <end position="318"/>
    </location>
</feature>
<dbReference type="AlphaFoldDB" id="A0A6A5XGZ0"/>
<feature type="compositionally biased region" description="Low complexity" evidence="1">
    <location>
        <begin position="81"/>
        <end position="90"/>
    </location>
</feature>
<dbReference type="Proteomes" id="UP000799778">
    <property type="component" value="Unassembled WGS sequence"/>
</dbReference>
<accession>A0A6A5XGZ0</accession>
<feature type="compositionally biased region" description="Basic and acidic residues" evidence="1">
    <location>
        <begin position="55"/>
        <end position="66"/>
    </location>
</feature>
<dbReference type="OrthoDB" id="5366332at2759"/>
<protein>
    <recommendedName>
        <fullName evidence="4">Pal1-domain-containing protein</fullName>
    </recommendedName>
</protein>
<proteinExistence type="predicted"/>
<evidence type="ECO:0008006" key="4">
    <source>
        <dbReference type="Google" id="ProtNLM"/>
    </source>
</evidence>
<feature type="region of interest" description="Disordered" evidence="1">
    <location>
        <begin position="1"/>
        <end position="117"/>
    </location>
</feature>